<evidence type="ECO:0000313" key="2">
    <source>
        <dbReference type="Proteomes" id="UP000267027"/>
    </source>
</evidence>
<sequence length="92" mass="10227">MTFAGRKECSDTRIRLISETTLCTIDRNFLPIGIDGGQNELDGSVITQKTLFVYLECLVNMENNMNEAANRSRTLLSYYSVVPLPPCYAAAS</sequence>
<gene>
    <name evidence="1" type="ORF">ACOC_LOCUS9415</name>
</gene>
<dbReference type="EMBL" id="UYYA01004294">
    <property type="protein sequence ID" value="VDM61000.1"/>
    <property type="molecule type" value="Genomic_DNA"/>
</dbReference>
<evidence type="ECO:0000313" key="3">
    <source>
        <dbReference type="WBParaSite" id="ACOC_0000941401-mRNA-1"/>
    </source>
</evidence>
<name>A0A0R3PU72_ANGCS</name>
<dbReference type="AlphaFoldDB" id="A0A0R3PU72"/>
<evidence type="ECO:0000313" key="1">
    <source>
        <dbReference type="EMBL" id="VDM61000.1"/>
    </source>
</evidence>
<reference evidence="1 2" key="2">
    <citation type="submission" date="2018-11" db="EMBL/GenBank/DDBJ databases">
        <authorList>
            <consortium name="Pathogen Informatics"/>
        </authorList>
    </citation>
    <scope>NUCLEOTIDE SEQUENCE [LARGE SCALE GENOMIC DNA]</scope>
    <source>
        <strain evidence="1 2">Costa Rica</strain>
    </source>
</reference>
<reference evidence="3" key="1">
    <citation type="submission" date="2017-02" db="UniProtKB">
        <authorList>
            <consortium name="WormBaseParasite"/>
        </authorList>
    </citation>
    <scope>IDENTIFICATION</scope>
</reference>
<dbReference type="Proteomes" id="UP000267027">
    <property type="component" value="Unassembled WGS sequence"/>
</dbReference>
<dbReference type="WBParaSite" id="ACOC_0000941401-mRNA-1">
    <property type="protein sequence ID" value="ACOC_0000941401-mRNA-1"/>
    <property type="gene ID" value="ACOC_0000941401"/>
</dbReference>
<protein>
    <submittedName>
        <fullName evidence="1 3">Uncharacterized protein</fullName>
    </submittedName>
</protein>
<keyword evidence="2" id="KW-1185">Reference proteome</keyword>
<accession>A0A0R3PU72</accession>
<organism evidence="3">
    <name type="scientific">Angiostrongylus costaricensis</name>
    <name type="common">Nematode worm</name>
    <dbReference type="NCBI Taxonomy" id="334426"/>
    <lineage>
        <taxon>Eukaryota</taxon>
        <taxon>Metazoa</taxon>
        <taxon>Ecdysozoa</taxon>
        <taxon>Nematoda</taxon>
        <taxon>Chromadorea</taxon>
        <taxon>Rhabditida</taxon>
        <taxon>Rhabditina</taxon>
        <taxon>Rhabditomorpha</taxon>
        <taxon>Strongyloidea</taxon>
        <taxon>Metastrongylidae</taxon>
        <taxon>Angiostrongylus</taxon>
    </lineage>
</organism>
<proteinExistence type="predicted"/>